<evidence type="ECO:0000313" key="2">
    <source>
        <dbReference type="Proteomes" id="UP001177003"/>
    </source>
</evidence>
<gene>
    <name evidence="1" type="ORF">LSALG_LOCUS16294</name>
</gene>
<protein>
    <submittedName>
        <fullName evidence="1">Uncharacterized protein</fullName>
    </submittedName>
</protein>
<dbReference type="Proteomes" id="UP001177003">
    <property type="component" value="Chromosome 3"/>
</dbReference>
<proteinExistence type="predicted"/>
<evidence type="ECO:0000313" key="1">
    <source>
        <dbReference type="EMBL" id="CAI9276305.1"/>
    </source>
</evidence>
<reference evidence="1" key="1">
    <citation type="submission" date="2023-04" db="EMBL/GenBank/DDBJ databases">
        <authorList>
            <person name="Vijverberg K."/>
            <person name="Xiong W."/>
            <person name="Schranz E."/>
        </authorList>
    </citation>
    <scope>NUCLEOTIDE SEQUENCE</scope>
</reference>
<name>A0AA35YLM1_LACSI</name>
<organism evidence="1 2">
    <name type="scientific">Lactuca saligna</name>
    <name type="common">Willowleaf lettuce</name>
    <dbReference type="NCBI Taxonomy" id="75948"/>
    <lineage>
        <taxon>Eukaryota</taxon>
        <taxon>Viridiplantae</taxon>
        <taxon>Streptophyta</taxon>
        <taxon>Embryophyta</taxon>
        <taxon>Tracheophyta</taxon>
        <taxon>Spermatophyta</taxon>
        <taxon>Magnoliopsida</taxon>
        <taxon>eudicotyledons</taxon>
        <taxon>Gunneridae</taxon>
        <taxon>Pentapetalae</taxon>
        <taxon>asterids</taxon>
        <taxon>campanulids</taxon>
        <taxon>Asterales</taxon>
        <taxon>Asteraceae</taxon>
        <taxon>Cichorioideae</taxon>
        <taxon>Cichorieae</taxon>
        <taxon>Lactucinae</taxon>
        <taxon>Lactuca</taxon>
    </lineage>
</organism>
<sequence>MFVKVYKVLTTKNYKSKSKGGDVITEPSRRINNRRSEKSLESPYTMEEDDDNEGFGFSELTFAAKENTSSSVSNEELVSFLNSHESKFKGLVQGLVTELHENMDNIPKTVHSDLTEDVLFEERLLNYRYKIMITLSFMIKSFDDKYVTDKKVYLIAYVYLKNYIDCYLVHLGVSDFEITKVYKTLENTIDNVDMELYEDGEILWKPLGVLFQGNKIKEK</sequence>
<dbReference type="EMBL" id="OX465079">
    <property type="protein sequence ID" value="CAI9276305.1"/>
    <property type="molecule type" value="Genomic_DNA"/>
</dbReference>
<accession>A0AA35YLM1</accession>
<keyword evidence="2" id="KW-1185">Reference proteome</keyword>
<dbReference type="AlphaFoldDB" id="A0AA35YLM1"/>